<reference evidence="7 8" key="1">
    <citation type="submission" date="2017-01" db="EMBL/GenBank/DDBJ databases">
        <authorList>
            <person name="Mah S.A."/>
            <person name="Swanson W.J."/>
            <person name="Moy G.W."/>
            <person name="Vacquier V.D."/>
        </authorList>
    </citation>
    <scope>NUCLEOTIDE SEQUENCE [LARGE SCALE GENOMIC DNA]</scope>
    <source>
        <strain evidence="7 8">ASpG1</strain>
    </source>
</reference>
<dbReference type="PROSITE" id="PS51935">
    <property type="entry name" value="NLPC_P60"/>
    <property type="match status" value="1"/>
</dbReference>
<dbReference type="EMBL" id="FTMS01000010">
    <property type="protein sequence ID" value="SIQ53203.1"/>
    <property type="molecule type" value="Genomic_DNA"/>
</dbReference>
<evidence type="ECO:0000256" key="5">
    <source>
        <dbReference type="ARBA" id="ARBA00022807"/>
    </source>
</evidence>
<evidence type="ECO:0000313" key="7">
    <source>
        <dbReference type="EMBL" id="SIQ53203.1"/>
    </source>
</evidence>
<dbReference type="GO" id="GO:0008234">
    <property type="term" value="F:cysteine-type peptidase activity"/>
    <property type="evidence" value="ECO:0007669"/>
    <property type="project" value="UniProtKB-KW"/>
</dbReference>
<dbReference type="Proteomes" id="UP000186400">
    <property type="component" value="Unassembled WGS sequence"/>
</dbReference>
<feature type="domain" description="NlpC/P60" evidence="6">
    <location>
        <begin position="29"/>
        <end position="155"/>
    </location>
</feature>
<evidence type="ECO:0000256" key="3">
    <source>
        <dbReference type="ARBA" id="ARBA00022737"/>
    </source>
</evidence>
<evidence type="ECO:0000313" key="8">
    <source>
        <dbReference type="Proteomes" id="UP000186400"/>
    </source>
</evidence>
<dbReference type="SUPFAM" id="SSF82185">
    <property type="entry name" value="Histone H3 K4-specific methyltransferase SET7/9 N-terminal domain"/>
    <property type="match status" value="1"/>
</dbReference>
<dbReference type="InterPro" id="IPR003409">
    <property type="entry name" value="MORN"/>
</dbReference>
<dbReference type="InterPro" id="IPR051202">
    <property type="entry name" value="Peptidase_C40"/>
</dbReference>
<keyword evidence="8" id="KW-1185">Reference proteome</keyword>
<dbReference type="AlphaFoldDB" id="A0A1N6TIN0"/>
<dbReference type="GO" id="GO:0006508">
    <property type="term" value="P:proteolysis"/>
    <property type="evidence" value="ECO:0007669"/>
    <property type="project" value="UniProtKB-KW"/>
</dbReference>
<protein>
    <submittedName>
        <fullName evidence="7">MORN repeat-containing protein</fullName>
    </submittedName>
</protein>
<gene>
    <name evidence="7" type="ORF">SAMN05920897_11076</name>
</gene>
<evidence type="ECO:0000256" key="4">
    <source>
        <dbReference type="ARBA" id="ARBA00022801"/>
    </source>
</evidence>
<keyword evidence="2" id="KW-0645">Protease</keyword>
<dbReference type="PANTHER" id="PTHR47053">
    <property type="entry name" value="MUREIN DD-ENDOPEPTIDASE MEPH-RELATED"/>
    <property type="match status" value="1"/>
</dbReference>
<dbReference type="Gene3D" id="3.90.1720.10">
    <property type="entry name" value="endopeptidase domain like (from Nostoc punctiforme)"/>
    <property type="match status" value="1"/>
</dbReference>
<dbReference type="STRING" id="159291.SAMN05920897_11076"/>
<organism evidence="7 8">
    <name type="scientific">Alkalispirochaeta americana</name>
    <dbReference type="NCBI Taxonomy" id="159291"/>
    <lineage>
        <taxon>Bacteria</taxon>
        <taxon>Pseudomonadati</taxon>
        <taxon>Spirochaetota</taxon>
        <taxon>Spirochaetia</taxon>
        <taxon>Spirochaetales</taxon>
        <taxon>Spirochaetaceae</taxon>
        <taxon>Alkalispirochaeta</taxon>
    </lineage>
</organism>
<dbReference type="SMART" id="SM00698">
    <property type="entry name" value="MORN"/>
    <property type="match status" value="3"/>
</dbReference>
<comment type="similarity">
    <text evidence="1">Belongs to the peptidase C40 family.</text>
</comment>
<dbReference type="Pfam" id="PF00877">
    <property type="entry name" value="NLPC_P60"/>
    <property type="match status" value="1"/>
</dbReference>
<keyword evidence="5" id="KW-0788">Thiol protease</keyword>
<evidence type="ECO:0000256" key="1">
    <source>
        <dbReference type="ARBA" id="ARBA00007074"/>
    </source>
</evidence>
<dbReference type="SUPFAM" id="SSF54001">
    <property type="entry name" value="Cysteine proteinases"/>
    <property type="match status" value="1"/>
</dbReference>
<name>A0A1N6TIN0_9SPIO</name>
<sequence>MKPGMLGTIGFCWTVTALAVTLAVPLAAVDVQRDILRPAQAYSGAEYCLGGVSPPCFDCSGFVLRVYRNHVPDLPRVSRDMAQVGQRVPRESLRPGDLVFFATGGRSDVVTHVAIYMGQDSIIHAISNGPNRGVTITPLSARYWATRYYSASRVLPEPAAVARMAENEAIRFSQGTYTGDLDNGEPHGRGAMDMNNGDHYEGEFRQGFFEGTGTYTWANGDRYRGGFRSGEMHGQGRFVAASGDILEGRWESGELVRTTQESAPAATPRAAARSTYIRERDSPWETWDGIVEGDFRIWQEQQQRAFEEHRRRSEPPRSN</sequence>
<dbReference type="RefSeq" id="WP_159438765.1">
    <property type="nucleotide sequence ID" value="NZ_FTMS01000010.1"/>
</dbReference>
<dbReference type="Pfam" id="PF02493">
    <property type="entry name" value="MORN"/>
    <property type="match status" value="3"/>
</dbReference>
<proteinExistence type="inferred from homology"/>
<accession>A0A1N6TIN0</accession>
<dbReference type="InterPro" id="IPR038765">
    <property type="entry name" value="Papain-like_cys_pep_sf"/>
</dbReference>
<keyword evidence="4" id="KW-0378">Hydrolase</keyword>
<dbReference type="InterPro" id="IPR000064">
    <property type="entry name" value="NLP_P60_dom"/>
</dbReference>
<dbReference type="Gene3D" id="2.20.110.10">
    <property type="entry name" value="Histone H3 K4-specific methyltransferase SET7/9 N-terminal domain"/>
    <property type="match status" value="1"/>
</dbReference>
<evidence type="ECO:0000259" key="6">
    <source>
        <dbReference type="PROSITE" id="PS51935"/>
    </source>
</evidence>
<keyword evidence="3" id="KW-0677">Repeat</keyword>
<dbReference type="PANTHER" id="PTHR47053:SF1">
    <property type="entry name" value="MUREIN DD-ENDOPEPTIDASE MEPH-RELATED"/>
    <property type="match status" value="1"/>
</dbReference>
<dbReference type="OrthoDB" id="9813368at2"/>
<evidence type="ECO:0000256" key="2">
    <source>
        <dbReference type="ARBA" id="ARBA00022670"/>
    </source>
</evidence>